<gene>
    <name evidence="1" type="ORF">BJP34_31965</name>
</gene>
<dbReference type="AlphaFoldDB" id="A0A1D8U0U2"/>
<reference evidence="2" key="1">
    <citation type="submission" date="2016-10" db="EMBL/GenBank/DDBJ databases">
        <title>Comparative genomics uncovers the prolific and rare metabolic potential of the cyanobacterial genus Moorea.</title>
        <authorList>
            <person name="Leao T."/>
            <person name="Castelao G."/>
            <person name="Korobeynikov A."/>
            <person name="Monroe E.A."/>
            <person name="Podell S."/>
            <person name="Glukhov E."/>
            <person name="Allen E."/>
            <person name="Gerwick W.H."/>
            <person name="Gerwick L."/>
        </authorList>
    </citation>
    <scope>NUCLEOTIDE SEQUENCE [LARGE SCALE GENOMIC DNA]</scope>
    <source>
        <strain evidence="2">PAL-8-15-08-1</strain>
    </source>
</reference>
<protein>
    <submittedName>
        <fullName evidence="1">Uncharacterized protein</fullName>
    </submittedName>
</protein>
<dbReference type="RefSeq" id="WP_070395820.1">
    <property type="nucleotide sequence ID" value="NZ_CP017599.1"/>
</dbReference>
<dbReference type="KEGG" id="mpro:BJP34_31965"/>
<dbReference type="STRING" id="1458985.BJP34_31965"/>
<dbReference type="Proteomes" id="UP000177870">
    <property type="component" value="Chromosome"/>
</dbReference>
<proteinExistence type="predicted"/>
<evidence type="ECO:0000313" key="2">
    <source>
        <dbReference type="Proteomes" id="UP000177870"/>
    </source>
</evidence>
<name>A0A1D8U0U2_9CYAN</name>
<evidence type="ECO:0000313" key="1">
    <source>
        <dbReference type="EMBL" id="AOX03443.1"/>
    </source>
</evidence>
<accession>A0A1D8U0U2</accession>
<sequence length="89" mass="9686">MLSRQQQDRLPVISPILPGLSQSDLTEILHHCHCLDAVAHGGNPQDRAASLIVGWAVRTKALCKLHYLSGALPTLHELVRDCLISGQSN</sequence>
<dbReference type="EMBL" id="CP017599">
    <property type="protein sequence ID" value="AOX03443.1"/>
    <property type="molecule type" value="Genomic_DNA"/>
</dbReference>
<organism evidence="1 2">
    <name type="scientific">Moorena producens PAL-8-15-08-1</name>
    <dbReference type="NCBI Taxonomy" id="1458985"/>
    <lineage>
        <taxon>Bacteria</taxon>
        <taxon>Bacillati</taxon>
        <taxon>Cyanobacteriota</taxon>
        <taxon>Cyanophyceae</taxon>
        <taxon>Coleofasciculales</taxon>
        <taxon>Coleofasciculaceae</taxon>
        <taxon>Moorena</taxon>
    </lineage>
</organism>